<reference evidence="10" key="1">
    <citation type="submission" date="2020-06" db="EMBL/GenBank/DDBJ databases">
        <title>Draft genome of Bugula neritina, a colonial animal packing powerful symbionts and potential medicines.</title>
        <authorList>
            <person name="Rayko M."/>
        </authorList>
    </citation>
    <scope>NUCLEOTIDE SEQUENCE [LARGE SCALE GENOMIC DNA]</scope>
    <source>
        <strain evidence="10">Kwan_BN1</strain>
    </source>
</reference>
<dbReference type="InterPro" id="IPR012337">
    <property type="entry name" value="RNaseH-like_sf"/>
</dbReference>
<dbReference type="InterPro" id="IPR043128">
    <property type="entry name" value="Rev_trsase/Diguanyl_cyclase"/>
</dbReference>
<dbReference type="Gene3D" id="3.30.420.10">
    <property type="entry name" value="Ribonuclease H-like superfamily/Ribonuclease H"/>
    <property type="match status" value="1"/>
</dbReference>
<dbReference type="GO" id="GO:0003964">
    <property type="term" value="F:RNA-directed DNA polymerase activity"/>
    <property type="evidence" value="ECO:0007669"/>
    <property type="project" value="UniProtKB-KW"/>
</dbReference>
<dbReference type="GO" id="GO:0008233">
    <property type="term" value="F:peptidase activity"/>
    <property type="evidence" value="ECO:0007669"/>
    <property type="project" value="UniProtKB-KW"/>
</dbReference>
<keyword evidence="11" id="KW-1185">Reference proteome</keyword>
<dbReference type="EMBL" id="VXIV02001337">
    <property type="protein sequence ID" value="KAF6033439.1"/>
    <property type="molecule type" value="Genomic_DNA"/>
</dbReference>
<dbReference type="GO" id="GO:0004519">
    <property type="term" value="F:endonuclease activity"/>
    <property type="evidence" value="ECO:0007669"/>
    <property type="project" value="UniProtKB-KW"/>
</dbReference>
<proteinExistence type="predicted"/>
<dbReference type="InterPro" id="IPR043502">
    <property type="entry name" value="DNA/RNA_pol_sf"/>
</dbReference>
<dbReference type="PANTHER" id="PTHR37984">
    <property type="entry name" value="PROTEIN CBG26694"/>
    <property type="match status" value="1"/>
</dbReference>
<dbReference type="InterPro" id="IPR001584">
    <property type="entry name" value="Integrase_cat-core"/>
</dbReference>
<dbReference type="InterPro" id="IPR050951">
    <property type="entry name" value="Retrovirus_Pol_polyprotein"/>
</dbReference>
<dbReference type="Pfam" id="PF00665">
    <property type="entry name" value="rve"/>
    <property type="match status" value="1"/>
</dbReference>
<dbReference type="FunFam" id="3.10.10.10:FF:000007">
    <property type="entry name" value="Retrovirus-related Pol polyprotein from transposon 17.6-like Protein"/>
    <property type="match status" value="1"/>
</dbReference>
<feature type="domain" description="Reverse transcriptase" evidence="8">
    <location>
        <begin position="417"/>
        <end position="594"/>
    </location>
</feature>
<keyword evidence="6" id="KW-0378">Hydrolase</keyword>
<keyword evidence="4" id="KW-0540">Nuclease</keyword>
<dbReference type="GO" id="GO:0015074">
    <property type="term" value="P:DNA integration"/>
    <property type="evidence" value="ECO:0007669"/>
    <property type="project" value="InterPro"/>
</dbReference>
<evidence type="ECO:0000313" key="10">
    <source>
        <dbReference type="EMBL" id="KAF6033439.1"/>
    </source>
</evidence>
<dbReference type="PROSITE" id="PS50878">
    <property type="entry name" value="RT_POL"/>
    <property type="match status" value="1"/>
</dbReference>
<name>A0A7J7K478_BUGNE</name>
<dbReference type="InterPro" id="IPR036397">
    <property type="entry name" value="RNaseH_sf"/>
</dbReference>
<evidence type="ECO:0000259" key="9">
    <source>
        <dbReference type="PROSITE" id="PS50994"/>
    </source>
</evidence>
<evidence type="ECO:0000256" key="3">
    <source>
        <dbReference type="ARBA" id="ARBA00022695"/>
    </source>
</evidence>
<comment type="caution">
    <text evidence="10">The sequence shown here is derived from an EMBL/GenBank/DDBJ whole genome shotgun (WGS) entry which is preliminary data.</text>
</comment>
<evidence type="ECO:0000313" key="11">
    <source>
        <dbReference type="Proteomes" id="UP000593567"/>
    </source>
</evidence>
<dbReference type="GO" id="GO:0006508">
    <property type="term" value="P:proteolysis"/>
    <property type="evidence" value="ECO:0007669"/>
    <property type="project" value="UniProtKB-KW"/>
</dbReference>
<dbReference type="PANTHER" id="PTHR37984:SF5">
    <property type="entry name" value="PROTEIN NYNRIN-LIKE"/>
    <property type="match status" value="1"/>
</dbReference>
<dbReference type="AlphaFoldDB" id="A0A7J7K478"/>
<keyword evidence="3" id="KW-0548">Nucleotidyltransferase</keyword>
<evidence type="ECO:0000259" key="8">
    <source>
        <dbReference type="PROSITE" id="PS50878"/>
    </source>
</evidence>
<keyword evidence="2" id="KW-0808">Transferase</keyword>
<dbReference type="Gene3D" id="3.10.10.10">
    <property type="entry name" value="HIV Type 1 Reverse Transcriptase, subunit A, domain 1"/>
    <property type="match status" value="1"/>
</dbReference>
<dbReference type="PROSITE" id="PS50994">
    <property type="entry name" value="INTEGRASE"/>
    <property type="match status" value="1"/>
</dbReference>
<keyword evidence="7" id="KW-0695">RNA-directed DNA polymerase</keyword>
<protein>
    <submittedName>
        <fullName evidence="10">Uncharacterized protein</fullName>
    </submittedName>
</protein>
<dbReference type="OrthoDB" id="10051443at2759"/>
<keyword evidence="1" id="KW-0645">Protease</keyword>
<evidence type="ECO:0000256" key="6">
    <source>
        <dbReference type="ARBA" id="ARBA00022801"/>
    </source>
</evidence>
<organism evidence="10 11">
    <name type="scientific">Bugula neritina</name>
    <name type="common">Brown bryozoan</name>
    <name type="synonym">Sertularia neritina</name>
    <dbReference type="NCBI Taxonomy" id="10212"/>
    <lineage>
        <taxon>Eukaryota</taxon>
        <taxon>Metazoa</taxon>
        <taxon>Spiralia</taxon>
        <taxon>Lophotrochozoa</taxon>
        <taxon>Bryozoa</taxon>
        <taxon>Gymnolaemata</taxon>
        <taxon>Cheilostomatida</taxon>
        <taxon>Flustrina</taxon>
        <taxon>Buguloidea</taxon>
        <taxon>Bugulidae</taxon>
        <taxon>Bugula</taxon>
    </lineage>
</organism>
<evidence type="ECO:0000256" key="7">
    <source>
        <dbReference type="ARBA" id="ARBA00022918"/>
    </source>
</evidence>
<dbReference type="Pfam" id="PF00078">
    <property type="entry name" value="RVT_1"/>
    <property type="match status" value="1"/>
</dbReference>
<evidence type="ECO:0000256" key="2">
    <source>
        <dbReference type="ARBA" id="ARBA00022679"/>
    </source>
</evidence>
<accession>A0A7J7K478</accession>
<feature type="domain" description="Integrase catalytic" evidence="9">
    <location>
        <begin position="10"/>
        <end position="169"/>
    </location>
</feature>
<dbReference type="SUPFAM" id="SSF53098">
    <property type="entry name" value="Ribonuclease H-like"/>
    <property type="match status" value="1"/>
</dbReference>
<dbReference type="Proteomes" id="UP000593567">
    <property type="component" value="Unassembled WGS sequence"/>
</dbReference>
<gene>
    <name evidence="10" type="ORF">EB796_008255</name>
</gene>
<evidence type="ECO:0000256" key="4">
    <source>
        <dbReference type="ARBA" id="ARBA00022722"/>
    </source>
</evidence>
<dbReference type="InterPro" id="IPR000477">
    <property type="entry name" value="RT_dom"/>
</dbReference>
<dbReference type="CDD" id="cd01647">
    <property type="entry name" value="RT_LTR"/>
    <property type="match status" value="1"/>
</dbReference>
<dbReference type="FunFam" id="3.30.420.10:FF:000032">
    <property type="entry name" value="Retrovirus-related Pol polyprotein from transposon 297-like Protein"/>
    <property type="match status" value="1"/>
</dbReference>
<dbReference type="SUPFAM" id="SSF56672">
    <property type="entry name" value="DNA/RNA polymerases"/>
    <property type="match status" value="1"/>
</dbReference>
<sequence>MKVPVQETPLIDTPFKRCAVDLVGPIHPPTEKGHRYILTLVDYATRYPEAVPLKNIDSATVAEALLNIYSRLGIPEEVISDQGTQFISDYMKEFTRLLGMRQLPSSPYHAMANGLVEKFNGTLKSMLKKLCAKEPRQWHRFINAALFAYREVPQGLTGFALFELLYGRTVRGPMYILRQLWTKEDTADDVKTSYQHVFELRERLDDMMEMALTSLKHSQRRYKHYFDKKAKQRDFKAGDKVLILLPTDGNKLLMHWRGPFAVVEKVGLNDYVINIKGKRRTYHANMLKRYYERDTPTDHVTVGAVMTLDIASAGIINPEFGEENEEYQDGLLELYQGKQQTETSKDVILGEGLDNNQQLQLIELLDKSKDIFSDLPGNAAGMEHSVLLTTAEPVKSKPYGLPYRVRETLKEDINDMLKMGVIRPSTSPYASPTVIVKKPDGSNRICIDYRKLNKISVFDPEPMIKADDLFQKLSGDKYFTKLDLSKGYWQIPVKKEDIHKTAFVTPDGHYEFIKMPFGMVNSGATLVRGMRRLLGDLKGVDSYIDDILIHSESWEGHVRLLTTVFDRLKAAGLTVRPSKCRIGEANVEFIGHQLWSDGIKPIEDNIQKIRTAQRPGDKTQVRSFLGLTGYYREYIAHYSTIASPLTDLTKKGEPKKLESYAD</sequence>
<evidence type="ECO:0000256" key="1">
    <source>
        <dbReference type="ARBA" id="ARBA00022670"/>
    </source>
</evidence>
<evidence type="ECO:0000256" key="5">
    <source>
        <dbReference type="ARBA" id="ARBA00022759"/>
    </source>
</evidence>
<dbReference type="GO" id="GO:0003676">
    <property type="term" value="F:nucleic acid binding"/>
    <property type="evidence" value="ECO:0007669"/>
    <property type="project" value="InterPro"/>
</dbReference>
<keyword evidence="5" id="KW-0255">Endonuclease</keyword>
<dbReference type="Gene3D" id="3.30.70.270">
    <property type="match status" value="2"/>
</dbReference>